<reference evidence="1 2" key="1">
    <citation type="submission" date="2014-03" db="EMBL/GenBank/DDBJ databases">
        <title>Genome sequence of Clostridium litorale W6, DSM 5388.</title>
        <authorList>
            <person name="Poehlein A."/>
            <person name="Jagirdar A."/>
            <person name="Khonsari B."/>
            <person name="Chibani C.M."/>
            <person name="Gutierrez Gutierrez D.A."/>
            <person name="Davydova E."/>
            <person name="Alghaithi H.S."/>
            <person name="Nair K.P."/>
            <person name="Dhamotharan K."/>
            <person name="Chandran L."/>
            <person name="G W."/>
            <person name="Daniel R."/>
        </authorList>
    </citation>
    <scope>NUCLEOTIDE SEQUENCE [LARGE SCALE GENOMIC DNA]</scope>
    <source>
        <strain evidence="1 2">W6</strain>
    </source>
</reference>
<dbReference type="Proteomes" id="UP000027946">
    <property type="component" value="Unassembled WGS sequence"/>
</dbReference>
<keyword evidence="2" id="KW-1185">Reference proteome</keyword>
<evidence type="ECO:0000313" key="1">
    <source>
        <dbReference type="EMBL" id="KDR94161.1"/>
    </source>
</evidence>
<proteinExistence type="predicted"/>
<name>A0A069RAW1_PEPLI</name>
<gene>
    <name evidence="1" type="ORF">CLIT_23c04340</name>
</gene>
<organism evidence="1 2">
    <name type="scientific">Peptoclostridium litorale DSM 5388</name>
    <dbReference type="NCBI Taxonomy" id="1121324"/>
    <lineage>
        <taxon>Bacteria</taxon>
        <taxon>Bacillati</taxon>
        <taxon>Bacillota</taxon>
        <taxon>Clostridia</taxon>
        <taxon>Peptostreptococcales</taxon>
        <taxon>Peptoclostridiaceae</taxon>
        <taxon>Peptoclostridium</taxon>
    </lineage>
</organism>
<dbReference type="AlphaFoldDB" id="A0A069RAW1"/>
<accession>A0A069RAW1</accession>
<evidence type="ECO:0000313" key="2">
    <source>
        <dbReference type="Proteomes" id="UP000027946"/>
    </source>
</evidence>
<comment type="caution">
    <text evidence="1">The sequence shown here is derived from an EMBL/GenBank/DDBJ whole genome shotgun (WGS) entry which is preliminary data.</text>
</comment>
<protein>
    <submittedName>
        <fullName evidence="1">Uncharacterized protein</fullName>
    </submittedName>
</protein>
<dbReference type="EMBL" id="JJMM01000026">
    <property type="protein sequence ID" value="KDR94161.1"/>
    <property type="molecule type" value="Genomic_DNA"/>
</dbReference>
<sequence>MASEVLDGQMVELEKRMMSLENTKSVEQSMESFERLVADISSVLHS</sequence>